<dbReference type="RefSeq" id="XP_012654615.1">
    <property type="nucleotide sequence ID" value="XM_012799161.1"/>
</dbReference>
<dbReference type="GeneID" id="24442137"/>
<protein>
    <submittedName>
        <fullName evidence="2">Transmembrane protein, putative</fullName>
    </submittedName>
</protein>
<evidence type="ECO:0000313" key="2">
    <source>
        <dbReference type="EMBL" id="EWS72849.1"/>
    </source>
</evidence>
<dbReference type="AlphaFoldDB" id="W7XHZ9"/>
<keyword evidence="1" id="KW-1133">Transmembrane helix</keyword>
<sequence>MYAKVKGNKKNALSLAFLITGICISFATGVITAFMSDNGCSPAFIAVAVFSFLYLVVNLALIFSAKVWERLATWIIFVLLIGILIVTLIGLGYAAQQSICQINICGRSYQKYNDDFWNSSLMSTAKSNANCDNINNDSLADSVLVAMSFYKNGQNPGSSFYIRRGWPISFTVLQFILSLVQIVLTFLNLYSCSGCKASPINKGVSY</sequence>
<feature type="transmembrane region" description="Helical" evidence="1">
    <location>
        <begin position="71"/>
        <end position="95"/>
    </location>
</feature>
<keyword evidence="1 2" id="KW-0812">Transmembrane</keyword>
<reference evidence="3" key="1">
    <citation type="journal article" date="2006" name="PLoS Biol.">
        <title>Macronuclear genome sequence of the ciliate Tetrahymena thermophila, a model eukaryote.</title>
        <authorList>
            <person name="Eisen J.A."/>
            <person name="Coyne R.S."/>
            <person name="Wu M."/>
            <person name="Wu D."/>
            <person name="Thiagarajan M."/>
            <person name="Wortman J.R."/>
            <person name="Badger J.H."/>
            <person name="Ren Q."/>
            <person name="Amedeo P."/>
            <person name="Jones K.M."/>
            <person name="Tallon L.J."/>
            <person name="Delcher A.L."/>
            <person name="Salzberg S.L."/>
            <person name="Silva J.C."/>
            <person name="Haas B.J."/>
            <person name="Majoros W.H."/>
            <person name="Farzad M."/>
            <person name="Carlton J.M."/>
            <person name="Smith R.K. Jr."/>
            <person name="Garg J."/>
            <person name="Pearlman R.E."/>
            <person name="Karrer K.M."/>
            <person name="Sun L."/>
            <person name="Manning G."/>
            <person name="Elde N.C."/>
            <person name="Turkewitz A.P."/>
            <person name="Asai D.J."/>
            <person name="Wilkes D.E."/>
            <person name="Wang Y."/>
            <person name="Cai H."/>
            <person name="Collins K."/>
            <person name="Stewart B.A."/>
            <person name="Lee S.R."/>
            <person name="Wilamowska K."/>
            <person name="Weinberg Z."/>
            <person name="Ruzzo W.L."/>
            <person name="Wloga D."/>
            <person name="Gaertig J."/>
            <person name="Frankel J."/>
            <person name="Tsao C.-C."/>
            <person name="Gorovsky M.A."/>
            <person name="Keeling P.J."/>
            <person name="Waller R.F."/>
            <person name="Patron N.J."/>
            <person name="Cherry J.M."/>
            <person name="Stover N.A."/>
            <person name="Krieger C.J."/>
            <person name="del Toro C."/>
            <person name="Ryder H.F."/>
            <person name="Williamson S.C."/>
            <person name="Barbeau R.A."/>
            <person name="Hamilton E.P."/>
            <person name="Orias E."/>
        </authorList>
    </citation>
    <scope>NUCLEOTIDE SEQUENCE [LARGE SCALE GENOMIC DNA]</scope>
    <source>
        <strain evidence="3">SB210</strain>
    </source>
</reference>
<feature type="transmembrane region" description="Helical" evidence="1">
    <location>
        <begin position="12"/>
        <end position="35"/>
    </location>
</feature>
<organism evidence="2 3">
    <name type="scientific">Tetrahymena thermophila (strain SB210)</name>
    <dbReference type="NCBI Taxonomy" id="312017"/>
    <lineage>
        <taxon>Eukaryota</taxon>
        <taxon>Sar</taxon>
        <taxon>Alveolata</taxon>
        <taxon>Ciliophora</taxon>
        <taxon>Intramacronucleata</taxon>
        <taxon>Oligohymenophorea</taxon>
        <taxon>Hymenostomatida</taxon>
        <taxon>Tetrahymenina</taxon>
        <taxon>Tetrahymenidae</taxon>
        <taxon>Tetrahymena</taxon>
    </lineage>
</organism>
<evidence type="ECO:0000313" key="3">
    <source>
        <dbReference type="Proteomes" id="UP000009168"/>
    </source>
</evidence>
<proteinExistence type="predicted"/>
<evidence type="ECO:0000256" key="1">
    <source>
        <dbReference type="SAM" id="Phobius"/>
    </source>
</evidence>
<keyword evidence="3" id="KW-1185">Reference proteome</keyword>
<accession>W7XHZ9</accession>
<dbReference type="KEGG" id="tet:TTHERM_001309064"/>
<feature type="transmembrane region" description="Helical" evidence="1">
    <location>
        <begin position="41"/>
        <end position="64"/>
    </location>
</feature>
<gene>
    <name evidence="2" type="ORF">TTHERM_001309064</name>
</gene>
<dbReference type="Proteomes" id="UP000009168">
    <property type="component" value="Unassembled WGS sequence"/>
</dbReference>
<keyword evidence="1" id="KW-0472">Membrane</keyword>
<dbReference type="InParanoid" id="W7XHZ9"/>
<name>W7XHZ9_TETTS</name>
<dbReference type="EMBL" id="GG662559">
    <property type="protein sequence ID" value="EWS72849.1"/>
    <property type="molecule type" value="Genomic_DNA"/>
</dbReference>